<keyword evidence="4" id="KW-1185">Reference proteome</keyword>
<dbReference type="EMBL" id="JAHDYS010000007">
    <property type="protein sequence ID" value="MBT1071870.1"/>
    <property type="molecule type" value="Genomic_DNA"/>
</dbReference>
<feature type="signal peptide" evidence="2">
    <location>
        <begin position="1"/>
        <end position="16"/>
    </location>
</feature>
<sequence>MRFLLCLLLLVSFGCASNHFNVPTQNFADRVKVLGIAPIMVDTDSDILIPQKEQLLSMITEMNRKYEQQFVRRIKSTGNFYTVALLDGDPAATFTTMLYRREKRDDATIQYNKYFWKNEELREYIRKNNVDAVMTIVVSGLNKTDTIYSNTLLNSQKGDYNYLIMTAQILDANGTILWEYPNFRGRILKFPPLASLQYPDFNEAEANLSDQANIKFKTIDGIKNHFNVKRKDYLLRATQESEAYAEQFDEMILRLDFDPHSASKASAPAAAKPVVEQSVAAQPTSGPGTSPAAAPVAAAPQPPARQPAPAVTSKSLAAEEIKPVSDEIVPASGSIN</sequence>
<feature type="compositionally biased region" description="Low complexity" evidence="1">
    <location>
        <begin position="283"/>
        <end position="299"/>
    </location>
</feature>
<dbReference type="RefSeq" id="WP_214298135.1">
    <property type="nucleotide sequence ID" value="NZ_JAHDYS010000007.1"/>
</dbReference>
<comment type="caution">
    <text evidence="3">The sequence shown here is derived from an EMBL/GenBank/DDBJ whole genome shotgun (WGS) entry which is preliminary data.</text>
</comment>
<feature type="chain" id="PRO_5046189435" description="Lipoprotein" evidence="2">
    <location>
        <begin position="17"/>
        <end position="336"/>
    </location>
</feature>
<gene>
    <name evidence="3" type="ORF">KJB30_08755</name>
</gene>
<accession>A0ABS5U885</accession>
<evidence type="ECO:0000313" key="3">
    <source>
        <dbReference type="EMBL" id="MBT1071870.1"/>
    </source>
</evidence>
<dbReference type="Proteomes" id="UP000784128">
    <property type="component" value="Unassembled WGS sequence"/>
</dbReference>
<feature type="region of interest" description="Disordered" evidence="1">
    <location>
        <begin position="275"/>
        <end position="336"/>
    </location>
</feature>
<evidence type="ECO:0000256" key="1">
    <source>
        <dbReference type="SAM" id="MobiDB-lite"/>
    </source>
</evidence>
<evidence type="ECO:0000256" key="2">
    <source>
        <dbReference type="SAM" id="SignalP"/>
    </source>
</evidence>
<evidence type="ECO:0008006" key="5">
    <source>
        <dbReference type="Google" id="ProtNLM"/>
    </source>
</evidence>
<keyword evidence="2" id="KW-0732">Signal</keyword>
<name>A0ABS5U885_9BACT</name>
<protein>
    <recommendedName>
        <fullName evidence="5">Lipoprotein</fullName>
    </recommendedName>
</protein>
<organism evidence="3 4">
    <name type="scientific">Pelotalea chapellei</name>
    <dbReference type="NCBI Taxonomy" id="44671"/>
    <lineage>
        <taxon>Bacteria</taxon>
        <taxon>Pseudomonadati</taxon>
        <taxon>Thermodesulfobacteriota</taxon>
        <taxon>Desulfuromonadia</taxon>
        <taxon>Geobacterales</taxon>
        <taxon>Geobacteraceae</taxon>
        <taxon>Pelotalea</taxon>
    </lineage>
</organism>
<dbReference type="PROSITE" id="PS51257">
    <property type="entry name" value="PROKAR_LIPOPROTEIN"/>
    <property type="match status" value="1"/>
</dbReference>
<evidence type="ECO:0000313" key="4">
    <source>
        <dbReference type="Proteomes" id="UP000784128"/>
    </source>
</evidence>
<reference evidence="3 4" key="1">
    <citation type="submission" date="2021-05" db="EMBL/GenBank/DDBJ databases">
        <title>The draft genome of Geobacter chapellei DSM 13688.</title>
        <authorList>
            <person name="Xu Z."/>
            <person name="Masuda Y."/>
            <person name="Itoh H."/>
            <person name="Senoo K."/>
        </authorList>
    </citation>
    <scope>NUCLEOTIDE SEQUENCE [LARGE SCALE GENOMIC DNA]</scope>
    <source>
        <strain evidence="3 4">DSM 13688</strain>
    </source>
</reference>
<proteinExistence type="predicted"/>